<sequence length="326" mass="35929">MAWTRNRVASALVGAALTVASGPAFAVDWIMASGYSEDNFHTKNIRMFIDEVEKNTSVKINLNSNDSLIKLDAIKTAVQRGQVPIGEIRLGVYGNEDPMYILAGLPFIASTYSEAWMLKDLQKGYFDQKFAKDGMRILYYTPWPGQGFYTKFPVNSTEDFKGKKLRIYSTATQKMGEMLGFNATILPFAEIPQAFSTGLIEALFTSPQTGIDIQAWDNTSNFTYAGAILSKNAVIVSERYFSALSKEDQAGILKAAANAELRGWEMSAQTTADQIKVLEKNGMKTAKAPAQVIDAMKTIGVAMMDDWRKTASPEAVAVLDRYLAVQ</sequence>
<reference evidence="3" key="1">
    <citation type="journal article" date="2014" name="Int. J. Syst. Evol. Microbiol.">
        <title>Complete genome sequence of Corynebacterium casei LMG S-19264T (=DSM 44701T), isolated from a smear-ripened cheese.</title>
        <authorList>
            <consortium name="US DOE Joint Genome Institute (JGI-PGF)"/>
            <person name="Walter F."/>
            <person name="Albersmeier A."/>
            <person name="Kalinowski J."/>
            <person name="Ruckert C."/>
        </authorList>
    </citation>
    <scope>NUCLEOTIDE SEQUENCE</scope>
    <source>
        <strain evidence="3">KCTC 42651</strain>
    </source>
</reference>
<dbReference type="InterPro" id="IPR038404">
    <property type="entry name" value="TRAP_DctP_sf"/>
</dbReference>
<evidence type="ECO:0000256" key="2">
    <source>
        <dbReference type="SAM" id="SignalP"/>
    </source>
</evidence>
<dbReference type="NCBIfam" id="NF037995">
    <property type="entry name" value="TRAP_S1"/>
    <property type="match status" value="1"/>
</dbReference>
<dbReference type="GO" id="GO:0055085">
    <property type="term" value="P:transmembrane transport"/>
    <property type="evidence" value="ECO:0007669"/>
    <property type="project" value="InterPro"/>
</dbReference>
<feature type="signal peptide" evidence="2">
    <location>
        <begin position="1"/>
        <end position="26"/>
    </location>
</feature>
<dbReference type="InterPro" id="IPR018389">
    <property type="entry name" value="DctP_fam"/>
</dbReference>
<reference evidence="3" key="2">
    <citation type="submission" date="2020-09" db="EMBL/GenBank/DDBJ databases">
        <authorList>
            <person name="Sun Q."/>
            <person name="Kim S."/>
        </authorList>
    </citation>
    <scope>NUCLEOTIDE SEQUENCE</scope>
    <source>
        <strain evidence="3">KCTC 42651</strain>
    </source>
</reference>
<keyword evidence="4" id="KW-1185">Reference proteome</keyword>
<name>A0A918XPN7_9PROT</name>
<dbReference type="PANTHER" id="PTHR33376">
    <property type="match status" value="1"/>
</dbReference>
<comment type="caution">
    <text evidence="3">The sequence shown here is derived from an EMBL/GenBank/DDBJ whole genome shotgun (WGS) entry which is preliminary data.</text>
</comment>
<keyword evidence="1 2" id="KW-0732">Signal</keyword>
<gene>
    <name evidence="3" type="ORF">GCM10017083_12870</name>
</gene>
<dbReference type="Gene3D" id="3.40.190.170">
    <property type="entry name" value="Bacterial extracellular solute-binding protein, family 7"/>
    <property type="match status" value="1"/>
</dbReference>
<evidence type="ECO:0000256" key="1">
    <source>
        <dbReference type="ARBA" id="ARBA00022729"/>
    </source>
</evidence>
<evidence type="ECO:0000313" key="3">
    <source>
        <dbReference type="EMBL" id="GHD45211.1"/>
    </source>
</evidence>
<accession>A0A918XPN7</accession>
<dbReference type="Pfam" id="PF03480">
    <property type="entry name" value="DctP"/>
    <property type="match status" value="1"/>
</dbReference>
<proteinExistence type="predicted"/>
<evidence type="ECO:0000313" key="4">
    <source>
        <dbReference type="Proteomes" id="UP000630353"/>
    </source>
</evidence>
<feature type="chain" id="PRO_5037011367" evidence="2">
    <location>
        <begin position="27"/>
        <end position="326"/>
    </location>
</feature>
<dbReference type="CDD" id="cd13602">
    <property type="entry name" value="PBP2_TRAP_BpDctp6_7"/>
    <property type="match status" value="1"/>
</dbReference>
<dbReference type="PANTHER" id="PTHR33376:SF4">
    <property type="entry name" value="SIALIC ACID-BINDING PERIPLASMIC PROTEIN SIAP"/>
    <property type="match status" value="1"/>
</dbReference>
<protein>
    <submittedName>
        <fullName evidence="3">Exported protein</fullName>
    </submittedName>
</protein>
<organism evidence="3 4">
    <name type="scientific">Thalassobaculum fulvum</name>
    <dbReference type="NCBI Taxonomy" id="1633335"/>
    <lineage>
        <taxon>Bacteria</taxon>
        <taxon>Pseudomonadati</taxon>
        <taxon>Pseudomonadota</taxon>
        <taxon>Alphaproteobacteria</taxon>
        <taxon>Rhodospirillales</taxon>
        <taxon>Thalassobaculaceae</taxon>
        <taxon>Thalassobaculum</taxon>
    </lineage>
</organism>
<dbReference type="Proteomes" id="UP000630353">
    <property type="component" value="Unassembled WGS sequence"/>
</dbReference>
<dbReference type="EMBL" id="BMZS01000003">
    <property type="protein sequence ID" value="GHD45211.1"/>
    <property type="molecule type" value="Genomic_DNA"/>
</dbReference>
<dbReference type="AlphaFoldDB" id="A0A918XPN7"/>